<reference evidence="1 2" key="1">
    <citation type="submission" date="2016-10" db="EMBL/GenBank/DDBJ databases">
        <authorList>
            <person name="de Groot N.N."/>
        </authorList>
    </citation>
    <scope>NUCLEOTIDE SEQUENCE [LARGE SCALE GENOMIC DNA]</scope>
    <source>
        <strain evidence="1 2">NLAE-zl-C500</strain>
    </source>
</reference>
<dbReference type="Proteomes" id="UP000183670">
    <property type="component" value="Unassembled WGS sequence"/>
</dbReference>
<evidence type="ECO:0008006" key="3">
    <source>
        <dbReference type="Google" id="ProtNLM"/>
    </source>
</evidence>
<dbReference type="RefSeq" id="WP_074557795.1">
    <property type="nucleotide sequence ID" value="NZ_FMYE01000014.1"/>
</dbReference>
<name>A0A1G6G4R9_BACOV</name>
<evidence type="ECO:0000313" key="1">
    <source>
        <dbReference type="EMBL" id="SDB76859.1"/>
    </source>
</evidence>
<protein>
    <recommendedName>
        <fullName evidence="3">UBA domain-containing protein</fullName>
    </recommendedName>
</protein>
<proteinExistence type="predicted"/>
<dbReference type="EMBL" id="FMYE01000014">
    <property type="protein sequence ID" value="SDB76859.1"/>
    <property type="molecule type" value="Genomic_DNA"/>
</dbReference>
<evidence type="ECO:0000313" key="2">
    <source>
        <dbReference type="Proteomes" id="UP000183670"/>
    </source>
</evidence>
<organism evidence="1 2">
    <name type="scientific">Bacteroides ovatus</name>
    <dbReference type="NCBI Taxonomy" id="28116"/>
    <lineage>
        <taxon>Bacteria</taxon>
        <taxon>Pseudomonadati</taxon>
        <taxon>Bacteroidota</taxon>
        <taxon>Bacteroidia</taxon>
        <taxon>Bacteroidales</taxon>
        <taxon>Bacteroidaceae</taxon>
        <taxon>Bacteroides</taxon>
    </lineage>
</organism>
<dbReference type="AlphaFoldDB" id="A0A1G6G4R9"/>
<sequence>MTSKESALLGQMEELGFSHGMIMTAMKILSQNKDAQDDALLYLYDEHPSEKQFIEYIAEMCE</sequence>
<gene>
    <name evidence="1" type="ORF">SAMN05192581_101423</name>
</gene>
<accession>A0A1G6G4R9</accession>